<evidence type="ECO:0000256" key="5">
    <source>
        <dbReference type="SAM" id="MobiDB-lite"/>
    </source>
</evidence>
<evidence type="ECO:0000256" key="1">
    <source>
        <dbReference type="ARBA" id="ARBA00004123"/>
    </source>
</evidence>
<dbReference type="AlphaFoldDB" id="A0AAD4QTB1"/>
<comment type="subcellular location">
    <subcellularLocation>
        <location evidence="1">Nucleus</location>
    </subcellularLocation>
</comment>
<feature type="region of interest" description="Disordered" evidence="5">
    <location>
        <begin position="288"/>
        <end position="307"/>
    </location>
</feature>
<dbReference type="InterPro" id="IPR051187">
    <property type="entry name" value="Pre-mRNA_3'-end_processing_reg"/>
</dbReference>
<feature type="domain" description="Pre-mRNA polyadenylation factor Fip1" evidence="6">
    <location>
        <begin position="126"/>
        <end position="167"/>
    </location>
</feature>
<sequence>MEPTNRSLDLRSSKPVARNASSSTPQRVPPGPTLTTEYTPRERGGPAKPPTAQSSTSVPVSWPPTSSNTIAPSAAAAAAASPTPDVKSRAEDGHDPTTLPPVIAPPSHPAIDPTVTGILEGRPVFEVDMTALADKAWRRPGSDISDWFNYGFDEISWEAYCYRRRELGDLAAVLKTNVVNFSGMPEDQLTQLPPEIRTMVMTGAAAMMANGGAPMMQPGINPMMGPEMGTMNMGPQMMMAGMGGEMGMDAVGVGVGAPQQGQGGPMPDQLGAAVEGFGPQSGIGVGMGLPEYGIQDPGGMQQMQQQQQQQLQQQQQQQLQQQQMQPQQLQQQQMQQQQLQQQQHMFQNMEAPVAPSPPVGPSRGVAQGPFRGPRGMMIRGGRGGYMARGRGAHPTPPARPASPLPPNVPTGPRNQNKYKDRDNNAQAVDGLDYGGGVGVASFGGADRGSGTPGVDHDDRGGRKRRDRSPIDDRRDPKRR</sequence>
<dbReference type="EMBL" id="WTXG01000001">
    <property type="protein sequence ID" value="KAI0307620.1"/>
    <property type="molecule type" value="Genomic_DNA"/>
</dbReference>
<feature type="compositionally biased region" description="Pro residues" evidence="5">
    <location>
        <begin position="98"/>
        <end position="108"/>
    </location>
</feature>
<dbReference type="PANTHER" id="PTHR13484">
    <property type="entry name" value="FIP1-LIKE 1 PROTEIN"/>
    <property type="match status" value="1"/>
</dbReference>
<keyword evidence="3" id="KW-0507">mRNA processing</keyword>
<feature type="compositionally biased region" description="Low complexity" evidence="5">
    <location>
        <begin position="361"/>
        <end position="377"/>
    </location>
</feature>
<feature type="compositionally biased region" description="Pro residues" evidence="5">
    <location>
        <begin position="394"/>
        <end position="409"/>
    </location>
</feature>
<name>A0AAD4QTB1_9AGAM</name>
<dbReference type="PANTHER" id="PTHR13484:SF0">
    <property type="entry name" value="PRE-MRNA 3'-END-PROCESSING FACTOR FIP1"/>
    <property type="match status" value="1"/>
</dbReference>
<dbReference type="InterPro" id="IPR007854">
    <property type="entry name" value="Fip1_dom"/>
</dbReference>
<accession>A0AAD4QTB1</accession>
<evidence type="ECO:0000256" key="3">
    <source>
        <dbReference type="ARBA" id="ARBA00022664"/>
    </source>
</evidence>
<keyword evidence="4" id="KW-0539">Nucleus</keyword>
<evidence type="ECO:0000256" key="4">
    <source>
        <dbReference type="ARBA" id="ARBA00023242"/>
    </source>
</evidence>
<dbReference type="GO" id="GO:0006397">
    <property type="term" value="P:mRNA processing"/>
    <property type="evidence" value="ECO:0007669"/>
    <property type="project" value="UniProtKB-KW"/>
</dbReference>
<feature type="region of interest" description="Disordered" evidence="5">
    <location>
        <begin position="1"/>
        <end position="109"/>
    </location>
</feature>
<protein>
    <recommendedName>
        <fullName evidence="6">Pre-mRNA polyadenylation factor Fip1 domain-containing protein</fullName>
    </recommendedName>
</protein>
<feature type="compositionally biased region" description="Low complexity" evidence="5">
    <location>
        <begin position="54"/>
        <end position="84"/>
    </location>
</feature>
<organism evidence="7 8">
    <name type="scientific">Multifurca ochricompacta</name>
    <dbReference type="NCBI Taxonomy" id="376703"/>
    <lineage>
        <taxon>Eukaryota</taxon>
        <taxon>Fungi</taxon>
        <taxon>Dikarya</taxon>
        <taxon>Basidiomycota</taxon>
        <taxon>Agaricomycotina</taxon>
        <taxon>Agaricomycetes</taxon>
        <taxon>Russulales</taxon>
        <taxon>Russulaceae</taxon>
        <taxon>Multifurca</taxon>
    </lineage>
</organism>
<gene>
    <name evidence="7" type="ORF">B0F90DRAFT_35449</name>
</gene>
<keyword evidence="8" id="KW-1185">Reference proteome</keyword>
<feature type="compositionally biased region" description="Basic and acidic residues" evidence="5">
    <location>
        <begin position="86"/>
        <end position="95"/>
    </location>
</feature>
<evidence type="ECO:0000259" key="6">
    <source>
        <dbReference type="Pfam" id="PF05182"/>
    </source>
</evidence>
<comment type="similarity">
    <text evidence="2">Belongs to the FIP1 family.</text>
</comment>
<proteinExistence type="inferred from homology"/>
<feature type="compositionally biased region" description="Basic and acidic residues" evidence="5">
    <location>
        <begin position="467"/>
        <end position="479"/>
    </location>
</feature>
<comment type="caution">
    <text evidence="7">The sequence shown here is derived from an EMBL/GenBank/DDBJ whole genome shotgun (WGS) entry which is preliminary data.</text>
</comment>
<evidence type="ECO:0000256" key="2">
    <source>
        <dbReference type="ARBA" id="ARBA00007459"/>
    </source>
</evidence>
<dbReference type="Proteomes" id="UP001203297">
    <property type="component" value="Unassembled WGS sequence"/>
</dbReference>
<dbReference type="GO" id="GO:0005847">
    <property type="term" value="C:mRNA cleavage and polyadenylation specificity factor complex"/>
    <property type="evidence" value="ECO:0007669"/>
    <property type="project" value="TreeGrafter"/>
</dbReference>
<reference evidence="7" key="1">
    <citation type="journal article" date="2022" name="New Phytol.">
        <title>Evolutionary transition to the ectomycorrhizal habit in the genomes of a hyperdiverse lineage of mushroom-forming fungi.</title>
        <authorList>
            <person name="Looney B."/>
            <person name="Miyauchi S."/>
            <person name="Morin E."/>
            <person name="Drula E."/>
            <person name="Courty P.E."/>
            <person name="Kohler A."/>
            <person name="Kuo A."/>
            <person name="LaButti K."/>
            <person name="Pangilinan J."/>
            <person name="Lipzen A."/>
            <person name="Riley R."/>
            <person name="Andreopoulos W."/>
            <person name="He G."/>
            <person name="Johnson J."/>
            <person name="Nolan M."/>
            <person name="Tritt A."/>
            <person name="Barry K.W."/>
            <person name="Grigoriev I.V."/>
            <person name="Nagy L.G."/>
            <person name="Hibbett D."/>
            <person name="Henrissat B."/>
            <person name="Matheny P.B."/>
            <person name="Labbe J."/>
            <person name="Martin F.M."/>
        </authorList>
    </citation>
    <scope>NUCLEOTIDE SEQUENCE</scope>
    <source>
        <strain evidence="7">BPL690</strain>
    </source>
</reference>
<feature type="region of interest" description="Disordered" evidence="5">
    <location>
        <begin position="351"/>
        <end position="479"/>
    </location>
</feature>
<evidence type="ECO:0000313" key="8">
    <source>
        <dbReference type="Proteomes" id="UP001203297"/>
    </source>
</evidence>
<dbReference type="Pfam" id="PF05182">
    <property type="entry name" value="Fip1"/>
    <property type="match status" value="1"/>
</dbReference>
<evidence type="ECO:0000313" key="7">
    <source>
        <dbReference type="EMBL" id="KAI0307620.1"/>
    </source>
</evidence>